<feature type="domain" description="Activator of Hsp90 ATPase homologue 1/2-like C-terminal" evidence="2">
    <location>
        <begin position="27"/>
        <end position="151"/>
    </location>
</feature>
<organism evidence="3 4">
    <name type="scientific">Ciceribacter naphthalenivorans</name>
    <dbReference type="NCBI Taxonomy" id="1118451"/>
    <lineage>
        <taxon>Bacteria</taxon>
        <taxon>Pseudomonadati</taxon>
        <taxon>Pseudomonadota</taxon>
        <taxon>Alphaproteobacteria</taxon>
        <taxon>Hyphomicrobiales</taxon>
        <taxon>Rhizobiaceae</taxon>
        <taxon>Ciceribacter</taxon>
    </lineage>
</organism>
<dbReference type="AlphaFoldDB" id="A0A512HEK3"/>
<evidence type="ECO:0000313" key="4">
    <source>
        <dbReference type="Proteomes" id="UP000321717"/>
    </source>
</evidence>
<sequence>MQSAKETPVAVTDHVEILSSRLFGVAPSMLFEAFADPVKLAQWWGPDGFTNEIHEFDLRPGGRWVILMKTEEGAEFLNHSTFQEVLAPERIVFLHHDPIHVFTLEMDFRPEDGGTRLSWRMLMEPNEENTKFKAFIAYANEQNFDRLERVLGLTNALTA</sequence>
<keyword evidence="4" id="KW-1185">Reference proteome</keyword>
<gene>
    <name evidence="3" type="ORF">RNA01_08110</name>
</gene>
<comment type="caution">
    <text evidence="3">The sequence shown here is derived from an EMBL/GenBank/DDBJ whole genome shotgun (WGS) entry which is preliminary data.</text>
</comment>
<dbReference type="Pfam" id="PF08327">
    <property type="entry name" value="AHSA1"/>
    <property type="match status" value="1"/>
</dbReference>
<dbReference type="Gene3D" id="3.30.530.20">
    <property type="match status" value="1"/>
</dbReference>
<evidence type="ECO:0000259" key="2">
    <source>
        <dbReference type="Pfam" id="PF08327"/>
    </source>
</evidence>
<evidence type="ECO:0000256" key="1">
    <source>
        <dbReference type="ARBA" id="ARBA00006817"/>
    </source>
</evidence>
<dbReference type="EMBL" id="BJZP01000003">
    <property type="protein sequence ID" value="GEO83879.1"/>
    <property type="molecule type" value="Genomic_DNA"/>
</dbReference>
<protein>
    <submittedName>
        <fullName evidence="3">Activator of HSP90 ATPase</fullName>
    </submittedName>
</protein>
<evidence type="ECO:0000313" key="3">
    <source>
        <dbReference type="EMBL" id="GEO83879.1"/>
    </source>
</evidence>
<accession>A0A512HEK3</accession>
<name>A0A512HEK3_9HYPH</name>
<reference evidence="3 4" key="1">
    <citation type="submission" date="2019-07" db="EMBL/GenBank/DDBJ databases">
        <title>Whole genome shotgun sequence of Rhizobium naphthalenivorans NBRC 107585.</title>
        <authorList>
            <person name="Hosoyama A."/>
            <person name="Uohara A."/>
            <person name="Ohji S."/>
            <person name="Ichikawa N."/>
        </authorList>
    </citation>
    <scope>NUCLEOTIDE SEQUENCE [LARGE SCALE GENOMIC DNA]</scope>
    <source>
        <strain evidence="3 4">NBRC 107585</strain>
    </source>
</reference>
<dbReference type="SUPFAM" id="SSF55961">
    <property type="entry name" value="Bet v1-like"/>
    <property type="match status" value="1"/>
</dbReference>
<proteinExistence type="inferred from homology"/>
<dbReference type="InterPro" id="IPR013538">
    <property type="entry name" value="ASHA1/2-like_C"/>
</dbReference>
<comment type="similarity">
    <text evidence="1">Belongs to the AHA1 family.</text>
</comment>
<dbReference type="Proteomes" id="UP000321717">
    <property type="component" value="Unassembled WGS sequence"/>
</dbReference>
<dbReference type="InterPro" id="IPR023393">
    <property type="entry name" value="START-like_dom_sf"/>
</dbReference>